<feature type="compositionally biased region" description="Low complexity" evidence="1">
    <location>
        <begin position="101"/>
        <end position="110"/>
    </location>
</feature>
<keyword evidence="3" id="KW-1185">Reference proteome</keyword>
<protein>
    <submittedName>
        <fullName evidence="2">Uncharacterized protein</fullName>
    </submittedName>
</protein>
<evidence type="ECO:0000256" key="1">
    <source>
        <dbReference type="SAM" id="MobiDB-lite"/>
    </source>
</evidence>
<dbReference type="OMA" id="SEYTEAP"/>
<dbReference type="AlphaFoldDB" id="R7Z4X1"/>
<evidence type="ECO:0000313" key="2">
    <source>
        <dbReference type="EMBL" id="EON69217.1"/>
    </source>
</evidence>
<feature type="compositionally biased region" description="Polar residues" evidence="1">
    <location>
        <begin position="49"/>
        <end position="59"/>
    </location>
</feature>
<evidence type="ECO:0000313" key="3">
    <source>
        <dbReference type="Proteomes" id="UP000016924"/>
    </source>
</evidence>
<feature type="compositionally biased region" description="Acidic residues" evidence="1">
    <location>
        <begin position="142"/>
        <end position="151"/>
    </location>
</feature>
<feature type="compositionally biased region" description="Polar residues" evidence="1">
    <location>
        <begin position="160"/>
        <end position="171"/>
    </location>
</feature>
<dbReference type="RefSeq" id="XP_007784534.1">
    <property type="nucleotide sequence ID" value="XM_007786344.1"/>
</dbReference>
<feature type="region of interest" description="Disordered" evidence="1">
    <location>
        <begin position="20"/>
        <end position="212"/>
    </location>
</feature>
<gene>
    <name evidence="2" type="ORF">W97_08476</name>
</gene>
<organism evidence="2 3">
    <name type="scientific">Coniosporium apollinis (strain CBS 100218)</name>
    <name type="common">Rock-inhabiting black yeast</name>
    <dbReference type="NCBI Taxonomy" id="1168221"/>
    <lineage>
        <taxon>Eukaryota</taxon>
        <taxon>Fungi</taxon>
        <taxon>Dikarya</taxon>
        <taxon>Ascomycota</taxon>
        <taxon>Pezizomycotina</taxon>
        <taxon>Dothideomycetes</taxon>
        <taxon>Dothideomycetes incertae sedis</taxon>
        <taxon>Coniosporium</taxon>
    </lineage>
</organism>
<proteinExistence type="predicted"/>
<dbReference type="OrthoDB" id="3438274at2759"/>
<accession>R7Z4X1</accession>
<dbReference type="HOGENOM" id="CLU_707908_0_0_1"/>
<feature type="compositionally biased region" description="Acidic residues" evidence="1">
    <location>
        <begin position="34"/>
        <end position="45"/>
    </location>
</feature>
<dbReference type="EMBL" id="JH767609">
    <property type="protein sequence ID" value="EON69217.1"/>
    <property type="molecule type" value="Genomic_DNA"/>
</dbReference>
<dbReference type="GeneID" id="19905787"/>
<feature type="compositionally biased region" description="Polar residues" evidence="1">
    <location>
        <begin position="180"/>
        <end position="201"/>
    </location>
</feature>
<dbReference type="Proteomes" id="UP000016924">
    <property type="component" value="Unassembled WGS sequence"/>
</dbReference>
<name>R7Z4X1_CONA1</name>
<sequence>MLIIANVCDSSILTTPCRSRTAERSAAYDARDDSVDDDYDHDDDAGQLGTPSEKYSFSSYIHPRSLQREDGADISTAPGDNHRRDAELMPPPTSARKRRVPSPAAVPASKRAARARGPFENADYEDEDGAAEIADRRYTPSIEEEEDEDDNYNPRRGRTSESPLFTPSAKASSRRHLNAPRTSSPLNPRSSLTKNASSSKPTAKGLAPAFLDETTDDGAPIYQTEAHRLKAELAREGLISAASKNGVYTRKQLPEHDPENWKIKEMRQHDHMSWAEIARALNEARIASGKTPSMTEAAVYGRFVRNGPRIAIAQGEADFNPSDFMHLKPAKETQPVVPPMITFPAQHDEYLVQAYREVQEELWANVARRLERKSGHKYSAEACALRFSQL</sequence>
<dbReference type="eggNOG" id="ENOG502SGY4">
    <property type="taxonomic scope" value="Eukaryota"/>
</dbReference>
<reference evidence="3" key="1">
    <citation type="submission" date="2012-06" db="EMBL/GenBank/DDBJ databases">
        <title>The genome sequence of Coniosporium apollinis CBS 100218.</title>
        <authorList>
            <consortium name="The Broad Institute Genome Sequencing Platform"/>
            <person name="Cuomo C."/>
            <person name="Gorbushina A."/>
            <person name="Noack S."/>
            <person name="Walker B."/>
            <person name="Young S.K."/>
            <person name="Zeng Q."/>
            <person name="Gargeya S."/>
            <person name="Fitzgerald M."/>
            <person name="Haas B."/>
            <person name="Abouelleil A."/>
            <person name="Alvarado L."/>
            <person name="Arachchi H.M."/>
            <person name="Berlin A.M."/>
            <person name="Chapman S.B."/>
            <person name="Goldberg J."/>
            <person name="Griggs A."/>
            <person name="Gujja S."/>
            <person name="Hansen M."/>
            <person name="Howarth C."/>
            <person name="Imamovic A."/>
            <person name="Larimer J."/>
            <person name="McCowan C."/>
            <person name="Montmayeur A."/>
            <person name="Murphy C."/>
            <person name="Neiman D."/>
            <person name="Pearson M."/>
            <person name="Priest M."/>
            <person name="Roberts A."/>
            <person name="Saif S."/>
            <person name="Shea T."/>
            <person name="Sisk P."/>
            <person name="Sykes S."/>
            <person name="Wortman J."/>
            <person name="Nusbaum C."/>
            <person name="Birren B."/>
        </authorList>
    </citation>
    <scope>NUCLEOTIDE SEQUENCE [LARGE SCALE GENOMIC DNA]</scope>
    <source>
        <strain evidence="3">CBS 100218</strain>
    </source>
</reference>